<evidence type="ECO:0000256" key="4">
    <source>
        <dbReference type="ARBA" id="ARBA00023054"/>
    </source>
</evidence>
<dbReference type="AlphaFoldDB" id="A0A7Y0LBG6"/>
<keyword evidence="1 6" id="KW-0963">Cytoplasm</keyword>
<dbReference type="GO" id="GO:0016887">
    <property type="term" value="F:ATP hydrolysis activity"/>
    <property type="evidence" value="ECO:0007669"/>
    <property type="project" value="InterPro"/>
</dbReference>
<feature type="domain" description="RecF/RecN/SMC N-terminal" evidence="7">
    <location>
        <begin position="3"/>
        <end position="1148"/>
    </location>
</feature>
<dbReference type="CDD" id="cd03278">
    <property type="entry name" value="ABC_SMC_barmotin"/>
    <property type="match status" value="2"/>
</dbReference>
<feature type="coiled-coil region" evidence="6">
    <location>
        <begin position="418"/>
        <end position="470"/>
    </location>
</feature>
<dbReference type="InterPro" id="IPR036277">
    <property type="entry name" value="SMC_hinge_sf"/>
</dbReference>
<evidence type="ECO:0000256" key="3">
    <source>
        <dbReference type="ARBA" id="ARBA00022840"/>
    </source>
</evidence>
<evidence type="ECO:0000313" key="9">
    <source>
        <dbReference type="Proteomes" id="UP000568664"/>
    </source>
</evidence>
<feature type="coiled-coil region" evidence="6">
    <location>
        <begin position="278"/>
        <end position="386"/>
    </location>
</feature>
<sequence>MRLKQIKLAGFKSFVDVTKVPFPHQMTAVVGPNGCGKSNIIDAVRWVLGESSAKNLRGDAMTDVIFNGSTERKPIGQASVELFFDNQLDSINPQFSLSGSLAQRNEISIKRSVSRDGVNQYFLNGSKCRRKDITDVFLGSGLGPRSYAIIEQGMISRLIESKPQELRIFVEEAAGVSKYKERRRDTELKLKHTGENLQRLADISQEIAIHTQVLQKQAELAQRFKALKAEQRSLKVEIATLSLAKVTRAVDKLGKEQSSLVEHIEQQSEKITAKRSYLKSLDQQLNHAYDKAKNLQRDSANAEKSKSLIQHELTVTQQQFNKLESVRESAQIRKQKIQDNLTQLADEKDVLQVAFNRVTPELAALTEQIKAELKAYELALELLSEKEQSWHEKNNQLIAEKQQDIARRQQAMNKQQFLANLIAQLAEKERQLSAVEDNTDSDLSKLELQLEETRQKLNAHEIGLKELMEQQLACSQHISQITDHLVLAQGQEAKISASLNLTHQQLTHKADWHQTAERLLKDSGIEHGGSFYQHIQVEQDWQLAVKKVLGQWLNALVLDIGYSELGFASNIEQYWFINKNELTHEVTEGSLASVLGSKIGVFSWINEIKIASSVQQALAIRESSGVNQSVICIDGTFFNGAGLSKGLNEYKVDFLALARQQSQLEGERENSLLSIKNTQQQLDDTKSSLQAIEQQLVSEKEIKQTLSVNVSTLSHQIATLQLHEKNERLKKEQLTREVALLKKHINQAEENSIALSSPLLPEVYHAQEQVLERLKREIDGLKLQSAKHDAKLNGLKAQQQQLQIEQQQNSVSLSQNQLQLNHSKETFDSLEEQLSMYQQELDSLTDERQLKEQLIEIEASCCGLIEQLTMLDHDIAKIKASKEEIIIANEQLEKEFTLLENKQHKKALKKEQLIFELESFKKELNELQGSINMMLPLNVDNKNLAQHQQELIDVNAQLAQIGPVNLGAIDEYELQQQRKNKIDLQIEDLSQALATLESAIVKIDKESRSKFKATFERINLDFSTLFPKVFGGGSAYLTLTSEDVLESGVSIMARPPGKKNSTIHLLSGGEKALTALSLVFAIFRLNPAPFCMLDEVDAPLDDANVERFCNLVREMSKTVQFIYISHNKIAMEMASHLTGVTMVEPGVSRMVSVDIDEAIAMAEVS</sequence>
<feature type="binding site" evidence="6">
    <location>
        <begin position="32"/>
        <end position="39"/>
    </location>
    <ligand>
        <name>ATP</name>
        <dbReference type="ChEBI" id="CHEBI:30616"/>
    </ligand>
</feature>
<protein>
    <recommendedName>
        <fullName evidence="6">Chromosome partition protein Smc</fullName>
    </recommendedName>
</protein>
<feature type="coiled-coil region" evidence="6">
    <location>
        <begin position="731"/>
        <end position="930"/>
    </location>
</feature>
<comment type="function">
    <text evidence="6">Required for chromosome condensation and partitioning.</text>
</comment>
<dbReference type="GO" id="GO:0007059">
    <property type="term" value="P:chromosome segregation"/>
    <property type="evidence" value="ECO:0007669"/>
    <property type="project" value="UniProtKB-UniRule"/>
</dbReference>
<dbReference type="GO" id="GO:0005524">
    <property type="term" value="F:ATP binding"/>
    <property type="evidence" value="ECO:0007669"/>
    <property type="project" value="UniProtKB-UniRule"/>
</dbReference>
<name>A0A7Y0LBG6_9GAMM</name>
<dbReference type="Proteomes" id="UP000568664">
    <property type="component" value="Unassembled WGS sequence"/>
</dbReference>
<gene>
    <name evidence="6 8" type="primary">smc</name>
    <name evidence="8" type="ORF">HII17_07290</name>
</gene>
<evidence type="ECO:0000256" key="5">
    <source>
        <dbReference type="ARBA" id="ARBA00023125"/>
    </source>
</evidence>
<comment type="subunit">
    <text evidence="6">Homodimer.</text>
</comment>
<proteinExistence type="inferred from homology"/>
<dbReference type="PANTHER" id="PTHR43977">
    <property type="entry name" value="STRUCTURAL MAINTENANCE OF CHROMOSOMES PROTEIN 3"/>
    <property type="match status" value="1"/>
</dbReference>
<comment type="domain">
    <text evidence="6">Contains large globular domains required for ATP hydrolysis at each terminus and a third globular domain forming a flexible hinge near the middle of the molecule. These domains are separated by coiled-coil structures.</text>
</comment>
<dbReference type="GO" id="GO:0006260">
    <property type="term" value="P:DNA replication"/>
    <property type="evidence" value="ECO:0007669"/>
    <property type="project" value="UniProtKB-UniRule"/>
</dbReference>
<dbReference type="Pfam" id="PF02463">
    <property type="entry name" value="SMC_N"/>
    <property type="match status" value="1"/>
</dbReference>
<dbReference type="InterPro" id="IPR011890">
    <property type="entry name" value="SMC_prok"/>
</dbReference>
<evidence type="ECO:0000256" key="2">
    <source>
        <dbReference type="ARBA" id="ARBA00022741"/>
    </source>
</evidence>
<dbReference type="EMBL" id="JABBXH010000002">
    <property type="protein sequence ID" value="NMP31361.1"/>
    <property type="molecule type" value="Genomic_DNA"/>
</dbReference>
<dbReference type="InterPro" id="IPR003395">
    <property type="entry name" value="RecF/RecN/SMC_N"/>
</dbReference>
<dbReference type="PIRSF" id="PIRSF005719">
    <property type="entry name" value="SMC"/>
    <property type="match status" value="1"/>
</dbReference>
<organism evidence="8 9">
    <name type="scientific">Thalassotalea algicola</name>
    <dbReference type="NCBI Taxonomy" id="2716224"/>
    <lineage>
        <taxon>Bacteria</taxon>
        <taxon>Pseudomonadati</taxon>
        <taxon>Pseudomonadota</taxon>
        <taxon>Gammaproteobacteria</taxon>
        <taxon>Alteromonadales</taxon>
        <taxon>Colwelliaceae</taxon>
        <taxon>Thalassotalea</taxon>
    </lineage>
</organism>
<dbReference type="SUPFAM" id="SSF75553">
    <property type="entry name" value="Smc hinge domain"/>
    <property type="match status" value="1"/>
</dbReference>
<dbReference type="GO" id="GO:0007062">
    <property type="term" value="P:sister chromatid cohesion"/>
    <property type="evidence" value="ECO:0007669"/>
    <property type="project" value="InterPro"/>
</dbReference>
<evidence type="ECO:0000259" key="7">
    <source>
        <dbReference type="Pfam" id="PF02463"/>
    </source>
</evidence>
<comment type="subcellular location">
    <subcellularLocation>
        <location evidence="6">Cytoplasm</location>
    </subcellularLocation>
</comment>
<comment type="caution">
    <text evidence="8">The sequence shown here is derived from an EMBL/GenBank/DDBJ whole genome shotgun (WGS) entry which is preliminary data.</text>
</comment>
<comment type="similarity">
    <text evidence="6">Belongs to the SMC family.</text>
</comment>
<dbReference type="RefSeq" id="WP_169074681.1">
    <property type="nucleotide sequence ID" value="NZ_JABBXH010000002.1"/>
</dbReference>
<dbReference type="NCBIfam" id="TIGR02168">
    <property type="entry name" value="SMC_prok_B"/>
    <property type="match status" value="1"/>
</dbReference>
<dbReference type="HAMAP" id="MF_01894">
    <property type="entry name" value="Smc_prok"/>
    <property type="match status" value="1"/>
</dbReference>
<dbReference type="GO" id="GO:0030261">
    <property type="term" value="P:chromosome condensation"/>
    <property type="evidence" value="ECO:0007669"/>
    <property type="project" value="InterPro"/>
</dbReference>
<keyword evidence="2 6" id="KW-0547">Nucleotide-binding</keyword>
<keyword evidence="5 6" id="KW-0238">DNA-binding</keyword>
<dbReference type="InterPro" id="IPR027417">
    <property type="entry name" value="P-loop_NTPase"/>
</dbReference>
<dbReference type="InterPro" id="IPR024704">
    <property type="entry name" value="SMC"/>
</dbReference>
<dbReference type="SUPFAM" id="SSF52540">
    <property type="entry name" value="P-loop containing nucleoside triphosphate hydrolases"/>
    <property type="match status" value="1"/>
</dbReference>
<dbReference type="GO" id="GO:0003677">
    <property type="term" value="F:DNA binding"/>
    <property type="evidence" value="ECO:0007669"/>
    <property type="project" value="UniProtKB-UniRule"/>
</dbReference>
<keyword evidence="3 6" id="KW-0067">ATP-binding</keyword>
<evidence type="ECO:0000256" key="6">
    <source>
        <dbReference type="HAMAP-Rule" id="MF_01894"/>
    </source>
</evidence>
<dbReference type="GO" id="GO:0005737">
    <property type="term" value="C:cytoplasm"/>
    <property type="evidence" value="ECO:0007669"/>
    <property type="project" value="UniProtKB-SubCell"/>
</dbReference>
<reference evidence="8 9" key="1">
    <citation type="submission" date="2020-04" db="EMBL/GenBank/DDBJ databases">
        <title>Thalassotalea sp. M1531, isolated from the surface of marine red alga.</title>
        <authorList>
            <person name="Pang L."/>
            <person name="Lu D.-C."/>
        </authorList>
    </citation>
    <scope>NUCLEOTIDE SEQUENCE [LARGE SCALE GENOMIC DNA]</scope>
    <source>
        <strain evidence="8 9">M1531</strain>
    </source>
</reference>
<accession>A0A7Y0LBG6</accession>
<keyword evidence="9" id="KW-1185">Reference proteome</keyword>
<dbReference type="GO" id="GO:0005694">
    <property type="term" value="C:chromosome"/>
    <property type="evidence" value="ECO:0007669"/>
    <property type="project" value="InterPro"/>
</dbReference>
<keyword evidence="4 6" id="KW-0175">Coiled coil</keyword>
<evidence type="ECO:0000256" key="1">
    <source>
        <dbReference type="ARBA" id="ARBA00022490"/>
    </source>
</evidence>
<dbReference type="Gene3D" id="3.40.50.300">
    <property type="entry name" value="P-loop containing nucleotide triphosphate hydrolases"/>
    <property type="match status" value="2"/>
</dbReference>
<feature type="coiled-coil region" evidence="6">
    <location>
        <begin position="972"/>
        <end position="1006"/>
    </location>
</feature>
<evidence type="ECO:0000313" key="8">
    <source>
        <dbReference type="EMBL" id="NMP31361.1"/>
    </source>
</evidence>